<dbReference type="Proteomes" id="UP001222027">
    <property type="component" value="Unassembled WGS sequence"/>
</dbReference>
<dbReference type="PANTHER" id="PTHR47933:SF23">
    <property type="entry name" value="OS02G0468500 PROTEIN"/>
    <property type="match status" value="1"/>
</dbReference>
<dbReference type="Pfam" id="PF01535">
    <property type="entry name" value="PPR"/>
    <property type="match status" value="2"/>
</dbReference>
<dbReference type="NCBIfam" id="TIGR00756">
    <property type="entry name" value="PPR"/>
    <property type="match status" value="1"/>
</dbReference>
<dbReference type="InterPro" id="IPR051240">
    <property type="entry name" value="Mito_RNA-Proc/Resp"/>
</dbReference>
<accession>A0AAV8RLG7</accession>
<sequence>MSRQNLIKVPNNVTSSPSPTKWISPLQYLKPASIVPPAPPPLPPPPPEPERRRSRFISHADAVRLINRQTDPQQALDLFNAAAAQPGFAHNHATYSALLLKLARHRRFPALDALLRRMSLEPCLFHEAVFLRLMPLLCRASLPDKAVHLFRSAIPLLVRRNPSLKALATCLDALVETRRFDLAQDLLSDARAHFSIEPNTCVCNILVKHHCMSRDLDSAFRVLEEMRASEGDMEKAIGLLGLMLGRGFRPHFVTSNKLLLGLCEVGRVADATVALYGLAEMGFMPESETWFQLVDSVCRVRKLKRAFDLFDDLLVAE</sequence>
<protein>
    <recommendedName>
        <fullName evidence="5">Pentacotripeptide-repeat region of PRORP domain-containing protein</fullName>
    </recommendedName>
</protein>
<evidence type="ECO:0008006" key="5">
    <source>
        <dbReference type="Google" id="ProtNLM"/>
    </source>
</evidence>
<name>A0AAV8RLG7_ENSVE</name>
<organism evidence="3 4">
    <name type="scientific">Ensete ventricosum</name>
    <name type="common">Abyssinian banana</name>
    <name type="synonym">Musa ensete</name>
    <dbReference type="NCBI Taxonomy" id="4639"/>
    <lineage>
        <taxon>Eukaryota</taxon>
        <taxon>Viridiplantae</taxon>
        <taxon>Streptophyta</taxon>
        <taxon>Embryophyta</taxon>
        <taxon>Tracheophyta</taxon>
        <taxon>Spermatophyta</taxon>
        <taxon>Magnoliopsida</taxon>
        <taxon>Liliopsida</taxon>
        <taxon>Zingiberales</taxon>
        <taxon>Musaceae</taxon>
        <taxon>Ensete</taxon>
    </lineage>
</organism>
<comment type="caution">
    <text evidence="3">The sequence shown here is derived from an EMBL/GenBank/DDBJ whole genome shotgun (WGS) entry which is preliminary data.</text>
</comment>
<dbReference type="PANTHER" id="PTHR47933">
    <property type="entry name" value="PENTATRICOPEPTIDE REPEAT-CONTAINING PROTEIN 1, MITOCHONDRIAL"/>
    <property type="match status" value="1"/>
</dbReference>
<evidence type="ECO:0000256" key="1">
    <source>
        <dbReference type="ARBA" id="ARBA00022737"/>
    </source>
</evidence>
<dbReference type="InterPro" id="IPR011990">
    <property type="entry name" value="TPR-like_helical_dom_sf"/>
</dbReference>
<proteinExistence type="predicted"/>
<evidence type="ECO:0000256" key="2">
    <source>
        <dbReference type="SAM" id="MobiDB-lite"/>
    </source>
</evidence>
<gene>
    <name evidence="3" type="ORF">OPV22_006493</name>
</gene>
<dbReference type="AlphaFoldDB" id="A0AAV8RLG7"/>
<dbReference type="Gene3D" id="1.25.40.10">
    <property type="entry name" value="Tetratricopeptide repeat domain"/>
    <property type="match status" value="3"/>
</dbReference>
<dbReference type="GO" id="GO:0003729">
    <property type="term" value="F:mRNA binding"/>
    <property type="evidence" value="ECO:0007669"/>
    <property type="project" value="TreeGrafter"/>
</dbReference>
<evidence type="ECO:0000313" key="3">
    <source>
        <dbReference type="EMBL" id="KAJ8505607.1"/>
    </source>
</evidence>
<evidence type="ECO:0000313" key="4">
    <source>
        <dbReference type="Proteomes" id="UP001222027"/>
    </source>
</evidence>
<feature type="region of interest" description="Disordered" evidence="2">
    <location>
        <begin position="1"/>
        <end position="20"/>
    </location>
</feature>
<dbReference type="InterPro" id="IPR002885">
    <property type="entry name" value="PPR_rpt"/>
</dbReference>
<keyword evidence="4" id="KW-1185">Reference proteome</keyword>
<keyword evidence="1" id="KW-0677">Repeat</keyword>
<reference evidence="3 4" key="1">
    <citation type="submission" date="2022-12" db="EMBL/GenBank/DDBJ databases">
        <title>Chromosome-scale assembly of the Ensete ventricosum genome.</title>
        <authorList>
            <person name="Dussert Y."/>
            <person name="Stocks J."/>
            <person name="Wendawek A."/>
            <person name="Woldeyes F."/>
            <person name="Nichols R.A."/>
            <person name="Borrell J.S."/>
        </authorList>
    </citation>
    <scope>NUCLEOTIDE SEQUENCE [LARGE SCALE GENOMIC DNA]</scope>
    <source>
        <strain evidence="4">cv. Maze</strain>
        <tissue evidence="3">Seeds</tissue>
    </source>
</reference>
<dbReference type="EMBL" id="JAQQAF010000002">
    <property type="protein sequence ID" value="KAJ8505607.1"/>
    <property type="molecule type" value="Genomic_DNA"/>
</dbReference>